<dbReference type="AlphaFoldDB" id="A0A317F1E1"/>
<dbReference type="PANTHER" id="PTHR22916">
    <property type="entry name" value="GLYCOSYLTRANSFERASE"/>
    <property type="match status" value="1"/>
</dbReference>
<reference evidence="3" key="1">
    <citation type="submission" date="2018-05" db="EMBL/GenBank/DDBJ databases">
        <title>Pedobacter paludis sp. nov., isolated from wetland soil.</title>
        <authorList>
            <person name="Zhang Y."/>
        </authorList>
    </citation>
    <scope>NUCLEOTIDE SEQUENCE [LARGE SCALE GENOMIC DNA]</scope>
    <source>
        <strain evidence="3">R-8</strain>
    </source>
</reference>
<feature type="domain" description="Glycosyltransferase 2-like" evidence="1">
    <location>
        <begin position="8"/>
        <end position="181"/>
    </location>
</feature>
<dbReference type="SUPFAM" id="SSF53448">
    <property type="entry name" value="Nucleotide-diphospho-sugar transferases"/>
    <property type="match status" value="1"/>
</dbReference>
<sequence>MENLPKVSICIPTYNSEMYLEETLFSIENQTYSNIEVIISDNCSTDNTIALIKKFAAKNNWTYILNEQNIGAGLNMNKLITSATGEFIAIYHSDDVYDSEIVSKSVSFLTTSPECGFLSTLATVIDSDGNELGMLDLPKSLKSKKRNIYNFEEIFAAILDSFLPFLITPTVMVRKSAYDELGQFKIHEKYKSAGDYEMWLRILKKFPAGIIPESLVKYRKHAQQGSQKEIRENYGLPDGLIVYEEYAIGNKLLEKKYQRVYSYLLMLQVLKLNDKKDFQNSAEMVKLIQRNGNYSYSALATLFNIFNYTSIRFNINYLNGVKRMFLSTKGK</sequence>
<dbReference type="GO" id="GO:0016758">
    <property type="term" value="F:hexosyltransferase activity"/>
    <property type="evidence" value="ECO:0007669"/>
    <property type="project" value="UniProtKB-ARBA"/>
</dbReference>
<dbReference type="OrthoDB" id="9815829at2"/>
<evidence type="ECO:0000313" key="3">
    <source>
        <dbReference type="Proteomes" id="UP000245391"/>
    </source>
</evidence>
<proteinExistence type="predicted"/>
<dbReference type="RefSeq" id="WP_109929162.1">
    <property type="nucleotide sequence ID" value="NZ_QGNY01000002.1"/>
</dbReference>
<dbReference type="PANTHER" id="PTHR22916:SF3">
    <property type="entry name" value="UDP-GLCNAC:BETAGAL BETA-1,3-N-ACETYLGLUCOSAMINYLTRANSFERASE-LIKE PROTEIN 1"/>
    <property type="match status" value="1"/>
</dbReference>
<gene>
    <name evidence="2" type="ORF">DF947_08015</name>
</gene>
<evidence type="ECO:0000313" key="2">
    <source>
        <dbReference type="EMBL" id="PWS33001.1"/>
    </source>
</evidence>
<evidence type="ECO:0000259" key="1">
    <source>
        <dbReference type="Pfam" id="PF00535"/>
    </source>
</evidence>
<dbReference type="InterPro" id="IPR001173">
    <property type="entry name" value="Glyco_trans_2-like"/>
</dbReference>
<dbReference type="Gene3D" id="3.90.550.10">
    <property type="entry name" value="Spore Coat Polysaccharide Biosynthesis Protein SpsA, Chain A"/>
    <property type="match status" value="1"/>
</dbReference>
<name>A0A317F1E1_9SPHI</name>
<dbReference type="Pfam" id="PF00535">
    <property type="entry name" value="Glycos_transf_2"/>
    <property type="match status" value="1"/>
</dbReference>
<protein>
    <recommendedName>
        <fullName evidence="1">Glycosyltransferase 2-like domain-containing protein</fullName>
    </recommendedName>
</protein>
<accession>A0A317F1E1</accession>
<comment type="caution">
    <text evidence="2">The sequence shown here is derived from an EMBL/GenBank/DDBJ whole genome shotgun (WGS) entry which is preliminary data.</text>
</comment>
<dbReference type="EMBL" id="QGNY01000002">
    <property type="protein sequence ID" value="PWS33001.1"/>
    <property type="molecule type" value="Genomic_DNA"/>
</dbReference>
<dbReference type="Proteomes" id="UP000245391">
    <property type="component" value="Unassembled WGS sequence"/>
</dbReference>
<organism evidence="2 3">
    <name type="scientific">Pedobacter paludis</name>
    <dbReference type="NCBI Taxonomy" id="2203212"/>
    <lineage>
        <taxon>Bacteria</taxon>
        <taxon>Pseudomonadati</taxon>
        <taxon>Bacteroidota</taxon>
        <taxon>Sphingobacteriia</taxon>
        <taxon>Sphingobacteriales</taxon>
        <taxon>Sphingobacteriaceae</taxon>
        <taxon>Pedobacter</taxon>
    </lineage>
</organism>
<keyword evidence="3" id="KW-1185">Reference proteome</keyword>
<dbReference type="InterPro" id="IPR029044">
    <property type="entry name" value="Nucleotide-diphossugar_trans"/>
</dbReference>